<proteinExistence type="predicted"/>
<gene>
    <name evidence="2" type="ORF">NX720_25655</name>
</gene>
<protein>
    <recommendedName>
        <fullName evidence="4">Ankyrin repeat protein</fullName>
    </recommendedName>
</protein>
<evidence type="ECO:0000313" key="3">
    <source>
        <dbReference type="Proteomes" id="UP001163255"/>
    </source>
</evidence>
<dbReference type="RefSeq" id="WP_262598453.1">
    <property type="nucleotide sequence ID" value="NZ_CP103300.1"/>
</dbReference>
<reference evidence="2" key="1">
    <citation type="submission" date="2022-10" db="EMBL/GenBank/DDBJ databases">
        <title>Completed Genome Sequence of two octocoral isolated bacterium, Endozoicomonas euniceicola EF212T and Endozoicomonas gorgoniicola PS125T.</title>
        <authorList>
            <person name="Chiou Y.-J."/>
            <person name="Chen Y.-H."/>
        </authorList>
    </citation>
    <scope>NUCLEOTIDE SEQUENCE</scope>
    <source>
        <strain evidence="2">EF212</strain>
    </source>
</reference>
<accession>A0ABY6GTR2</accession>
<organism evidence="2 3">
    <name type="scientific">Endozoicomonas euniceicola</name>
    <dbReference type="NCBI Taxonomy" id="1234143"/>
    <lineage>
        <taxon>Bacteria</taxon>
        <taxon>Pseudomonadati</taxon>
        <taxon>Pseudomonadota</taxon>
        <taxon>Gammaproteobacteria</taxon>
        <taxon>Oceanospirillales</taxon>
        <taxon>Endozoicomonadaceae</taxon>
        <taxon>Endozoicomonas</taxon>
    </lineage>
</organism>
<feature type="region of interest" description="Disordered" evidence="1">
    <location>
        <begin position="75"/>
        <end position="137"/>
    </location>
</feature>
<name>A0ABY6GTR2_9GAMM</name>
<evidence type="ECO:0000313" key="2">
    <source>
        <dbReference type="EMBL" id="UYM16145.1"/>
    </source>
</evidence>
<keyword evidence="3" id="KW-1185">Reference proteome</keyword>
<dbReference type="Proteomes" id="UP001163255">
    <property type="component" value="Chromosome"/>
</dbReference>
<evidence type="ECO:0008006" key="4">
    <source>
        <dbReference type="Google" id="ProtNLM"/>
    </source>
</evidence>
<sequence>MQEPIRKNQENKRRLLKILRKKMQQDIARGYGDVTRIRDNRIMLIEADLEHLADLDAEALAQQFRVMFSAGLASQNDDRQVPNEGEENHRQPETPSSPSAGRQERSNRCDCANEAPQGMKSMNDWSDDEGEEPPYNDGHTYSVTIDCPLCFGGPCEQALIEAAWGGTLKELLYILKTGVNANAYDTDKSVNHVLSYTNTLPRVVALLSYGANPEDSYNREYNYAMSKDRWFHLVIYYFWSKFKKNNQPSPPANIQELNNIVCSLPILEINSLTRFLENETVLEVIKDPQEKYPTNVRSFFKFLRD</sequence>
<dbReference type="EMBL" id="CP103300">
    <property type="protein sequence ID" value="UYM16145.1"/>
    <property type="molecule type" value="Genomic_DNA"/>
</dbReference>
<feature type="compositionally biased region" description="Acidic residues" evidence="1">
    <location>
        <begin position="125"/>
        <end position="134"/>
    </location>
</feature>
<evidence type="ECO:0000256" key="1">
    <source>
        <dbReference type="SAM" id="MobiDB-lite"/>
    </source>
</evidence>
<feature type="compositionally biased region" description="Basic and acidic residues" evidence="1">
    <location>
        <begin position="76"/>
        <end position="92"/>
    </location>
</feature>